<gene>
    <name evidence="1" type="ORF">HBF25_13480</name>
</gene>
<sequence length="151" mass="17079">MKNLSLEMALHLQNNIFLLTLDDYSPHGIIGGLTTENWQFTVDSIYRCLKSGIWAIWNDGPLNGVRPEDKYAFLCEKLASLSPLDLNDEAGVYWLDVSICATDASRELISDSHIMEMSTRPCEPFIEEVEHRYVANGVSLSRGVLFPIRFP</sequence>
<evidence type="ECO:0000313" key="1">
    <source>
        <dbReference type="EMBL" id="NII07395.1"/>
    </source>
</evidence>
<accession>A0A7X5UBE3</accession>
<dbReference type="RefSeq" id="WP_166949219.1">
    <property type="nucleotide sequence ID" value="NZ_JAARLZ010000006.1"/>
</dbReference>
<evidence type="ECO:0000313" key="2">
    <source>
        <dbReference type="Proteomes" id="UP000490980"/>
    </source>
</evidence>
<dbReference type="EMBL" id="JAARLZ010000006">
    <property type="protein sequence ID" value="NII07395.1"/>
    <property type="molecule type" value="Genomic_DNA"/>
</dbReference>
<organism evidence="1 2">
    <name type="scientific">Luteibacter anthropi</name>
    <dbReference type="NCBI Taxonomy" id="564369"/>
    <lineage>
        <taxon>Bacteria</taxon>
        <taxon>Pseudomonadati</taxon>
        <taxon>Pseudomonadota</taxon>
        <taxon>Gammaproteobacteria</taxon>
        <taxon>Lysobacterales</taxon>
        <taxon>Rhodanobacteraceae</taxon>
        <taxon>Luteibacter</taxon>
    </lineage>
</organism>
<reference evidence="1 2" key="1">
    <citation type="submission" date="2020-03" db="EMBL/GenBank/DDBJ databases">
        <authorList>
            <person name="Lai Q."/>
        </authorList>
    </citation>
    <scope>NUCLEOTIDE SEQUENCE [LARGE SCALE GENOMIC DNA]</scope>
    <source>
        <strain evidence="1 2">CCUG 25036</strain>
    </source>
</reference>
<comment type="caution">
    <text evidence="1">The sequence shown here is derived from an EMBL/GenBank/DDBJ whole genome shotgun (WGS) entry which is preliminary data.</text>
</comment>
<dbReference type="Proteomes" id="UP000490980">
    <property type="component" value="Unassembled WGS sequence"/>
</dbReference>
<dbReference type="AlphaFoldDB" id="A0A7X5UBE3"/>
<keyword evidence="2" id="KW-1185">Reference proteome</keyword>
<proteinExistence type="predicted"/>
<name>A0A7X5UBE3_9GAMM</name>
<protein>
    <submittedName>
        <fullName evidence="1">Uncharacterized protein</fullName>
    </submittedName>
</protein>